<protein>
    <submittedName>
        <fullName evidence="1">Uncharacterized protein</fullName>
    </submittedName>
</protein>
<name>A0A0A9DTZ8_ARUDO</name>
<dbReference type="EMBL" id="GBRH01206604">
    <property type="protein sequence ID" value="JAD91291.1"/>
    <property type="molecule type" value="Transcribed_RNA"/>
</dbReference>
<dbReference type="AlphaFoldDB" id="A0A0A9DTZ8"/>
<reference evidence="1" key="1">
    <citation type="submission" date="2014-09" db="EMBL/GenBank/DDBJ databases">
        <authorList>
            <person name="Magalhaes I.L.F."/>
            <person name="Oliveira U."/>
            <person name="Santos F.R."/>
            <person name="Vidigal T.H.D.A."/>
            <person name="Brescovit A.D."/>
            <person name="Santos A.J."/>
        </authorList>
    </citation>
    <scope>NUCLEOTIDE SEQUENCE</scope>
    <source>
        <tissue evidence="1">Shoot tissue taken approximately 20 cm above the soil surface</tissue>
    </source>
</reference>
<organism evidence="1">
    <name type="scientific">Arundo donax</name>
    <name type="common">Giant reed</name>
    <name type="synonym">Donax arundinaceus</name>
    <dbReference type="NCBI Taxonomy" id="35708"/>
    <lineage>
        <taxon>Eukaryota</taxon>
        <taxon>Viridiplantae</taxon>
        <taxon>Streptophyta</taxon>
        <taxon>Embryophyta</taxon>
        <taxon>Tracheophyta</taxon>
        <taxon>Spermatophyta</taxon>
        <taxon>Magnoliopsida</taxon>
        <taxon>Liliopsida</taxon>
        <taxon>Poales</taxon>
        <taxon>Poaceae</taxon>
        <taxon>PACMAD clade</taxon>
        <taxon>Arundinoideae</taxon>
        <taxon>Arundineae</taxon>
        <taxon>Arundo</taxon>
    </lineage>
</organism>
<proteinExistence type="predicted"/>
<sequence>MAVEVPSTKPELQVRKKESFASFQI</sequence>
<evidence type="ECO:0000313" key="1">
    <source>
        <dbReference type="EMBL" id="JAD91291.1"/>
    </source>
</evidence>
<accession>A0A0A9DTZ8</accession>
<reference evidence="1" key="2">
    <citation type="journal article" date="2015" name="Data Brief">
        <title>Shoot transcriptome of the giant reed, Arundo donax.</title>
        <authorList>
            <person name="Barrero R.A."/>
            <person name="Guerrero F.D."/>
            <person name="Moolhuijzen P."/>
            <person name="Goolsby J.A."/>
            <person name="Tidwell J."/>
            <person name="Bellgard S.E."/>
            <person name="Bellgard M.I."/>
        </authorList>
    </citation>
    <scope>NUCLEOTIDE SEQUENCE</scope>
    <source>
        <tissue evidence="1">Shoot tissue taken approximately 20 cm above the soil surface</tissue>
    </source>
</reference>